<sequence length="42" mass="4122">MQASLGTGLGNLTPGALGCSPDPTNLNPSVSKPEADRAAIQA</sequence>
<protein>
    <submittedName>
        <fullName evidence="2">Uncharacterized protein</fullName>
    </submittedName>
</protein>
<gene>
    <name evidence="2" type="ORF">HUJ06_010871</name>
    <name evidence="3" type="ORF">HUJ06_012879</name>
</gene>
<dbReference type="Proteomes" id="UP000607653">
    <property type="component" value="Unassembled WGS sequence"/>
</dbReference>
<dbReference type="AlphaFoldDB" id="A0A822YHF4"/>
<accession>A0A822YHF4</accession>
<dbReference type="EMBL" id="DUZY01000005">
    <property type="protein sequence ID" value="DAD38557.1"/>
    <property type="molecule type" value="Genomic_DNA"/>
</dbReference>
<feature type="compositionally biased region" description="Basic and acidic residues" evidence="1">
    <location>
        <begin position="33"/>
        <end position="42"/>
    </location>
</feature>
<evidence type="ECO:0000313" key="2">
    <source>
        <dbReference type="EMBL" id="DAD32020.1"/>
    </source>
</evidence>
<reference evidence="2 4" key="1">
    <citation type="journal article" date="2020" name="Mol. Biol. Evol.">
        <title>Distinct Expression and Methylation Patterns for Genes with Different Fates following a Single Whole-Genome Duplication in Flowering Plants.</title>
        <authorList>
            <person name="Shi T."/>
            <person name="Rahmani R.S."/>
            <person name="Gugger P.F."/>
            <person name="Wang M."/>
            <person name="Li H."/>
            <person name="Zhang Y."/>
            <person name="Li Z."/>
            <person name="Wang Q."/>
            <person name="Van de Peer Y."/>
            <person name="Marchal K."/>
            <person name="Chen J."/>
        </authorList>
    </citation>
    <scope>NUCLEOTIDE SEQUENCE [LARGE SCALE GENOMIC DNA]</scope>
    <source>
        <tissue evidence="2">Leaf</tissue>
    </source>
</reference>
<name>A0A822YHF4_NELNU</name>
<comment type="caution">
    <text evidence="2">The sequence shown here is derived from an EMBL/GenBank/DDBJ whole genome shotgun (WGS) entry which is preliminary data.</text>
</comment>
<keyword evidence="4" id="KW-1185">Reference proteome</keyword>
<evidence type="ECO:0000313" key="4">
    <source>
        <dbReference type="Proteomes" id="UP000607653"/>
    </source>
</evidence>
<proteinExistence type="predicted"/>
<organism evidence="2 4">
    <name type="scientific">Nelumbo nucifera</name>
    <name type="common">Sacred lotus</name>
    <dbReference type="NCBI Taxonomy" id="4432"/>
    <lineage>
        <taxon>Eukaryota</taxon>
        <taxon>Viridiplantae</taxon>
        <taxon>Streptophyta</taxon>
        <taxon>Embryophyta</taxon>
        <taxon>Tracheophyta</taxon>
        <taxon>Spermatophyta</taxon>
        <taxon>Magnoliopsida</taxon>
        <taxon>Proteales</taxon>
        <taxon>Nelumbonaceae</taxon>
        <taxon>Nelumbo</taxon>
    </lineage>
</organism>
<evidence type="ECO:0000313" key="3">
    <source>
        <dbReference type="EMBL" id="DAD38557.1"/>
    </source>
</evidence>
<dbReference type="EMBL" id="DUZY01000003">
    <property type="protein sequence ID" value="DAD32020.1"/>
    <property type="molecule type" value="Genomic_DNA"/>
</dbReference>
<feature type="region of interest" description="Disordered" evidence="1">
    <location>
        <begin position="1"/>
        <end position="42"/>
    </location>
</feature>
<evidence type="ECO:0000256" key="1">
    <source>
        <dbReference type="SAM" id="MobiDB-lite"/>
    </source>
</evidence>